<evidence type="ECO:0000256" key="2">
    <source>
        <dbReference type="ARBA" id="ARBA00023239"/>
    </source>
</evidence>
<dbReference type="GO" id="GO:0019172">
    <property type="term" value="F:glyoxalase III activity"/>
    <property type="evidence" value="ECO:0007669"/>
    <property type="project" value="TreeGrafter"/>
</dbReference>
<dbReference type="EMBL" id="BMOF01000004">
    <property type="protein sequence ID" value="GGJ93706.1"/>
    <property type="molecule type" value="Genomic_DNA"/>
</dbReference>
<dbReference type="PANTHER" id="PTHR48094:SF11">
    <property type="entry name" value="GLUTATHIONE-INDEPENDENT GLYOXALASE HSP31-RELATED"/>
    <property type="match status" value="1"/>
</dbReference>
<evidence type="ECO:0000256" key="1">
    <source>
        <dbReference type="ARBA" id="ARBA00023016"/>
    </source>
</evidence>
<dbReference type="GO" id="GO:0019243">
    <property type="term" value="P:methylglyoxal catabolic process to D-lactate via S-lactoyl-glutathione"/>
    <property type="evidence" value="ECO:0007669"/>
    <property type="project" value="TreeGrafter"/>
</dbReference>
<dbReference type="CDD" id="cd03141">
    <property type="entry name" value="GATase1_Hsp31_like"/>
    <property type="match status" value="1"/>
</dbReference>
<name>A0A8J3B7I2_9BACI</name>
<evidence type="ECO:0000256" key="3">
    <source>
        <dbReference type="ARBA" id="ARBA00038493"/>
    </source>
</evidence>
<dbReference type="Gene3D" id="3.40.50.880">
    <property type="match status" value="1"/>
</dbReference>
<dbReference type="RefSeq" id="WP_054669131.1">
    <property type="nucleotide sequence ID" value="NZ_BMOF01000004.1"/>
</dbReference>
<dbReference type="Proteomes" id="UP000637720">
    <property type="component" value="Unassembled WGS sequence"/>
</dbReference>
<organism evidence="5 6">
    <name type="scientific">Calditerricola satsumensis</name>
    <dbReference type="NCBI Taxonomy" id="373054"/>
    <lineage>
        <taxon>Bacteria</taxon>
        <taxon>Bacillati</taxon>
        <taxon>Bacillota</taxon>
        <taxon>Bacilli</taxon>
        <taxon>Bacillales</taxon>
        <taxon>Bacillaceae</taxon>
        <taxon>Calditerricola</taxon>
    </lineage>
</organism>
<reference evidence="5" key="2">
    <citation type="submission" date="2020-09" db="EMBL/GenBank/DDBJ databases">
        <authorList>
            <person name="Sun Q."/>
            <person name="Ohkuma M."/>
        </authorList>
    </citation>
    <scope>NUCLEOTIDE SEQUENCE</scope>
    <source>
        <strain evidence="5">JCM 14719</strain>
    </source>
</reference>
<dbReference type="GO" id="GO:0005737">
    <property type="term" value="C:cytoplasm"/>
    <property type="evidence" value="ECO:0007669"/>
    <property type="project" value="TreeGrafter"/>
</dbReference>
<dbReference type="AlphaFoldDB" id="A0A8J3B7I2"/>
<keyword evidence="1" id="KW-0346">Stress response</keyword>
<accession>A0A8J3B7I2</accession>
<evidence type="ECO:0000259" key="4">
    <source>
        <dbReference type="Pfam" id="PF01965"/>
    </source>
</evidence>
<keyword evidence="6" id="KW-1185">Reference proteome</keyword>
<dbReference type="InterPro" id="IPR050325">
    <property type="entry name" value="Prot/Nucl_acid_deglycase"/>
</dbReference>
<keyword evidence="2" id="KW-0456">Lyase</keyword>
<gene>
    <name evidence="5" type="ORF">GCM10007043_04300</name>
</gene>
<evidence type="ECO:0000313" key="5">
    <source>
        <dbReference type="EMBL" id="GGJ93706.1"/>
    </source>
</evidence>
<dbReference type="InterPro" id="IPR029062">
    <property type="entry name" value="Class_I_gatase-like"/>
</dbReference>
<dbReference type="PANTHER" id="PTHR48094">
    <property type="entry name" value="PROTEIN/NUCLEIC ACID DEGLYCASE DJ-1-RELATED"/>
    <property type="match status" value="1"/>
</dbReference>
<protein>
    <recommendedName>
        <fullName evidence="4">DJ-1/PfpI domain-containing protein</fullName>
    </recommendedName>
</protein>
<dbReference type="Pfam" id="PF01965">
    <property type="entry name" value="DJ-1_PfpI"/>
    <property type="match status" value="1"/>
</dbReference>
<evidence type="ECO:0000313" key="6">
    <source>
        <dbReference type="Proteomes" id="UP000637720"/>
    </source>
</evidence>
<proteinExistence type="inferred from homology"/>
<comment type="caution">
    <text evidence="5">The sequence shown here is derived from an EMBL/GenBank/DDBJ whole genome shotgun (WGS) entry which is preliminary data.</text>
</comment>
<comment type="similarity">
    <text evidence="3">Belongs to the peptidase C56 family. HSP31-like subfamily.</text>
</comment>
<sequence>MSKRILMLVTSHDKMDDKHPTGIWLSEFAEPYEEFQKAGYAITVTSPKGGPAPIDPRSLNEENERRWEAAIARLKDTVPVAAVNPEEYDALFVPGGHGTMFDFPVDPNVRTLVRRFAEANKVIAAVCHGPAALVGVVLSNGQPLVAGKRVTAFTNEEERAVQLDKLVPFLLESRLRELGAHFIAAEKWTDHVEQDGLLITGQNPQSGISAAQAVIRTLESTAKG</sequence>
<feature type="domain" description="DJ-1/PfpI" evidence="4">
    <location>
        <begin position="26"/>
        <end position="215"/>
    </location>
</feature>
<dbReference type="InterPro" id="IPR002818">
    <property type="entry name" value="DJ-1/PfpI"/>
</dbReference>
<dbReference type="SUPFAM" id="SSF52317">
    <property type="entry name" value="Class I glutamine amidotransferase-like"/>
    <property type="match status" value="1"/>
</dbReference>
<reference evidence="5" key="1">
    <citation type="journal article" date="2014" name="Int. J. Syst. Evol. Microbiol.">
        <title>Complete genome sequence of Corynebacterium casei LMG S-19264T (=DSM 44701T), isolated from a smear-ripened cheese.</title>
        <authorList>
            <consortium name="US DOE Joint Genome Institute (JGI-PGF)"/>
            <person name="Walter F."/>
            <person name="Albersmeier A."/>
            <person name="Kalinowski J."/>
            <person name="Ruckert C."/>
        </authorList>
    </citation>
    <scope>NUCLEOTIDE SEQUENCE</scope>
    <source>
        <strain evidence="5">JCM 14719</strain>
    </source>
</reference>